<comment type="caution">
    <text evidence="2">The sequence shown here is derived from an EMBL/GenBank/DDBJ whole genome shotgun (WGS) entry which is preliminary data.</text>
</comment>
<feature type="compositionally biased region" description="Polar residues" evidence="1">
    <location>
        <begin position="19"/>
        <end position="30"/>
    </location>
</feature>
<feature type="region of interest" description="Disordered" evidence="1">
    <location>
        <begin position="1"/>
        <end position="30"/>
    </location>
</feature>
<dbReference type="EMBL" id="CAJOBJ010096910">
    <property type="protein sequence ID" value="CAF4569097.1"/>
    <property type="molecule type" value="Genomic_DNA"/>
</dbReference>
<dbReference type="Proteomes" id="UP000681720">
    <property type="component" value="Unassembled WGS sequence"/>
</dbReference>
<accession>A0A8S2YNX3</accession>
<dbReference type="AlphaFoldDB" id="A0A8S2YNX3"/>
<sequence>MRWPKGATEGQILVGENGTGSLSNQLTQPI</sequence>
<feature type="non-terminal residue" evidence="2">
    <location>
        <position position="30"/>
    </location>
</feature>
<evidence type="ECO:0000256" key="1">
    <source>
        <dbReference type="SAM" id="MobiDB-lite"/>
    </source>
</evidence>
<gene>
    <name evidence="2" type="ORF">GIL414_LOCUS37584</name>
</gene>
<organism evidence="2 3">
    <name type="scientific">Rotaria magnacalcarata</name>
    <dbReference type="NCBI Taxonomy" id="392030"/>
    <lineage>
        <taxon>Eukaryota</taxon>
        <taxon>Metazoa</taxon>
        <taxon>Spiralia</taxon>
        <taxon>Gnathifera</taxon>
        <taxon>Rotifera</taxon>
        <taxon>Eurotatoria</taxon>
        <taxon>Bdelloidea</taxon>
        <taxon>Philodinida</taxon>
        <taxon>Philodinidae</taxon>
        <taxon>Rotaria</taxon>
    </lineage>
</organism>
<proteinExistence type="predicted"/>
<evidence type="ECO:0000313" key="3">
    <source>
        <dbReference type="Proteomes" id="UP000681720"/>
    </source>
</evidence>
<protein>
    <submittedName>
        <fullName evidence="2">Uncharacterized protein</fullName>
    </submittedName>
</protein>
<reference evidence="2" key="1">
    <citation type="submission" date="2021-02" db="EMBL/GenBank/DDBJ databases">
        <authorList>
            <person name="Nowell W R."/>
        </authorList>
    </citation>
    <scope>NUCLEOTIDE SEQUENCE</scope>
</reference>
<evidence type="ECO:0000313" key="2">
    <source>
        <dbReference type="EMBL" id="CAF4569097.1"/>
    </source>
</evidence>
<name>A0A8S2YNX3_9BILA</name>